<comment type="caution">
    <text evidence="1">The sequence shown here is derived from an EMBL/GenBank/DDBJ whole genome shotgun (WGS) entry which is preliminary data.</text>
</comment>
<dbReference type="EMBL" id="MCFF01000006">
    <property type="protein sequence ID" value="ORZ26747.1"/>
    <property type="molecule type" value="Genomic_DNA"/>
</dbReference>
<dbReference type="GeneID" id="33562444"/>
<dbReference type="CDD" id="cd10229">
    <property type="entry name" value="ASKHA_NBD_HSP70_HSPA12"/>
    <property type="match status" value="1"/>
</dbReference>
<reference evidence="1 2" key="1">
    <citation type="submission" date="2016-07" db="EMBL/GenBank/DDBJ databases">
        <title>Pervasive Adenine N6-methylation of Active Genes in Fungi.</title>
        <authorList>
            <consortium name="DOE Joint Genome Institute"/>
            <person name="Mondo S.J."/>
            <person name="Dannebaum R.O."/>
            <person name="Kuo R.C."/>
            <person name="Labutti K."/>
            <person name="Haridas S."/>
            <person name="Kuo A."/>
            <person name="Salamov A."/>
            <person name="Ahrendt S.R."/>
            <person name="Lipzen A."/>
            <person name="Sullivan W."/>
            <person name="Andreopoulos W.B."/>
            <person name="Clum A."/>
            <person name="Lindquist E."/>
            <person name="Daum C."/>
            <person name="Ramamoorthy G.K."/>
            <person name="Gryganskyi A."/>
            <person name="Culley D."/>
            <person name="Magnuson J.K."/>
            <person name="James T.Y."/>
            <person name="O'Malley M.A."/>
            <person name="Stajich J.E."/>
            <person name="Spatafora J.W."/>
            <person name="Visel A."/>
            <person name="Grigoriev I.V."/>
        </authorList>
    </citation>
    <scope>NUCLEOTIDE SEQUENCE [LARGE SCALE GENOMIC DNA]</scope>
    <source>
        <strain evidence="1 2">NRRL 3116</strain>
    </source>
</reference>
<dbReference type="Gene3D" id="3.30.420.40">
    <property type="match status" value="1"/>
</dbReference>
<dbReference type="Proteomes" id="UP000193648">
    <property type="component" value="Unassembled WGS sequence"/>
</dbReference>
<dbReference type="STRING" id="64571.A0A1Y2GWU8"/>
<dbReference type="OrthoDB" id="2963168at2759"/>
<organism evidence="1 2">
    <name type="scientific">Lobosporangium transversale</name>
    <dbReference type="NCBI Taxonomy" id="64571"/>
    <lineage>
        <taxon>Eukaryota</taxon>
        <taxon>Fungi</taxon>
        <taxon>Fungi incertae sedis</taxon>
        <taxon>Mucoromycota</taxon>
        <taxon>Mortierellomycotina</taxon>
        <taxon>Mortierellomycetes</taxon>
        <taxon>Mortierellales</taxon>
        <taxon>Mortierellaceae</taxon>
        <taxon>Lobosporangium</taxon>
    </lineage>
</organism>
<evidence type="ECO:0000313" key="1">
    <source>
        <dbReference type="EMBL" id="ORZ26747.1"/>
    </source>
</evidence>
<evidence type="ECO:0000313" key="2">
    <source>
        <dbReference type="Proteomes" id="UP000193648"/>
    </source>
</evidence>
<protein>
    <recommendedName>
        <fullName evidence="3">Actin-like ATPase domain-containing protein</fullName>
    </recommendedName>
</protein>
<evidence type="ECO:0008006" key="3">
    <source>
        <dbReference type="Google" id="ProtNLM"/>
    </source>
</evidence>
<name>A0A1Y2GWU8_9FUNG</name>
<proteinExistence type="predicted"/>
<dbReference type="PANTHER" id="PTHR14187:SF5">
    <property type="entry name" value="HEAT SHOCK 70 KDA PROTEIN 12A"/>
    <property type="match status" value="1"/>
</dbReference>
<accession>A0A1Y2GWU8</accession>
<dbReference type="SUPFAM" id="SSF53067">
    <property type="entry name" value="Actin-like ATPase domain"/>
    <property type="match status" value="2"/>
</dbReference>
<keyword evidence="2" id="KW-1185">Reference proteome</keyword>
<gene>
    <name evidence="1" type="ORF">BCR41DRAFT_300886</name>
</gene>
<dbReference type="InParanoid" id="A0A1Y2GWU8"/>
<dbReference type="PANTHER" id="PTHR14187">
    <property type="entry name" value="ALPHA KINASE/ELONGATION FACTOR 2 KINASE"/>
    <property type="match status" value="1"/>
</dbReference>
<sequence length="564" mass="63074">MSNPPISAQPRAEKPKAEGDYPVVMAIDFGTTFSGVAYALKADGEVHDITKWPRHLAQYPKTPTLSLYKKDSQKILDWGHAARLAMLKPAAKDFVLLRKFKLQLDETLQSAPLENGISALDAVTHYLKKLHGHVMSELMKGFIKNYEPSQFQYCLTVPAMWSDAAKNTMRRAAIGAGLIQEGDPPNRLILISEPEAAAMYCERMVDRFSLKHGDRFMICDAGGGTVDLIVFEVSEPPGKSRHLKEVTRGHGASCGSVFLDANMEALLERKFRRYRRGIKACGWASLMDTFVDMVKPMFNGQEDVLMQIPQATGLEDLNDPDIGLEEGVLCVPVEEMKAEVFEPVISDVLDLIQKQLHQSQVCNAIFLVGGFGSSRYLEERIRQEFSHLVGLIAVPQRPELAVVRGAVYAGLNTKTINMRVARRWYGVDANMPFEEGVDPESKKIISHDGYVRCKERFSVYVRPGQQIGVDECVSKEYVTWSYPKGLDSPLYVCNSPNQPRYITDPGVQKIADFHIPMPEIPGAQPRTRVVFRLNMYFGLTEVRAEAVINGNTYTTICSFGNRSN</sequence>
<dbReference type="AlphaFoldDB" id="A0A1Y2GWU8"/>
<dbReference type="InterPro" id="IPR043129">
    <property type="entry name" value="ATPase_NBD"/>
</dbReference>
<dbReference type="RefSeq" id="XP_021884510.1">
    <property type="nucleotide sequence ID" value="XM_022020600.1"/>
</dbReference>